<protein>
    <recommendedName>
        <fullName evidence="3">MalT-like TPR region domain-containing protein</fullName>
    </recommendedName>
</protein>
<dbReference type="Proteomes" id="UP000054196">
    <property type="component" value="Unassembled WGS sequence"/>
</dbReference>
<keyword evidence="2" id="KW-1185">Reference proteome</keyword>
<evidence type="ECO:0000313" key="1">
    <source>
        <dbReference type="EMBL" id="EIN04763.1"/>
    </source>
</evidence>
<dbReference type="GeneID" id="18885614"/>
<name>R7S3J0_PUNST</name>
<sequence length="166" mass="18587">MLILRHQITLSGGDDIEEAVQLLRVTFMRSLSGSMDQVARSVHLAISLRLLFLWDGDLGHLEEALELNRQAAGVLPYSDMRWFITAQELADSLSARFSEVGDASDLVEALEWDHRAIAAISPSHASYSSVVLNTISHLCLRYEIHHRLEDLEEAVVLSQELLEVLP</sequence>
<reference evidence="2" key="1">
    <citation type="journal article" date="2012" name="Science">
        <title>The Paleozoic origin of enzymatic lignin decomposition reconstructed from 31 fungal genomes.</title>
        <authorList>
            <person name="Floudas D."/>
            <person name="Binder M."/>
            <person name="Riley R."/>
            <person name="Barry K."/>
            <person name="Blanchette R.A."/>
            <person name="Henrissat B."/>
            <person name="Martinez A.T."/>
            <person name="Otillar R."/>
            <person name="Spatafora J.W."/>
            <person name="Yadav J.S."/>
            <person name="Aerts A."/>
            <person name="Benoit I."/>
            <person name="Boyd A."/>
            <person name="Carlson A."/>
            <person name="Copeland A."/>
            <person name="Coutinho P.M."/>
            <person name="de Vries R.P."/>
            <person name="Ferreira P."/>
            <person name="Findley K."/>
            <person name="Foster B."/>
            <person name="Gaskell J."/>
            <person name="Glotzer D."/>
            <person name="Gorecki P."/>
            <person name="Heitman J."/>
            <person name="Hesse C."/>
            <person name="Hori C."/>
            <person name="Igarashi K."/>
            <person name="Jurgens J.A."/>
            <person name="Kallen N."/>
            <person name="Kersten P."/>
            <person name="Kohler A."/>
            <person name="Kuees U."/>
            <person name="Kumar T.K.A."/>
            <person name="Kuo A."/>
            <person name="LaButti K."/>
            <person name="Larrondo L.F."/>
            <person name="Lindquist E."/>
            <person name="Ling A."/>
            <person name="Lombard V."/>
            <person name="Lucas S."/>
            <person name="Lundell T."/>
            <person name="Martin R."/>
            <person name="McLaughlin D.J."/>
            <person name="Morgenstern I."/>
            <person name="Morin E."/>
            <person name="Murat C."/>
            <person name="Nagy L.G."/>
            <person name="Nolan M."/>
            <person name="Ohm R.A."/>
            <person name="Patyshakuliyeva A."/>
            <person name="Rokas A."/>
            <person name="Ruiz-Duenas F.J."/>
            <person name="Sabat G."/>
            <person name="Salamov A."/>
            <person name="Samejima M."/>
            <person name="Schmutz J."/>
            <person name="Slot J.C."/>
            <person name="St John F."/>
            <person name="Stenlid J."/>
            <person name="Sun H."/>
            <person name="Sun S."/>
            <person name="Syed K."/>
            <person name="Tsang A."/>
            <person name="Wiebenga A."/>
            <person name="Young D."/>
            <person name="Pisabarro A."/>
            <person name="Eastwood D.C."/>
            <person name="Martin F."/>
            <person name="Cullen D."/>
            <person name="Grigoriev I.V."/>
            <person name="Hibbett D.S."/>
        </authorList>
    </citation>
    <scope>NUCLEOTIDE SEQUENCE [LARGE SCALE GENOMIC DNA]</scope>
    <source>
        <strain evidence="2">HHB-11173 SS5</strain>
    </source>
</reference>
<feature type="non-terminal residue" evidence="1">
    <location>
        <position position="166"/>
    </location>
</feature>
<dbReference type="HOGENOM" id="CLU_1606662_0_0_1"/>
<dbReference type="AlphaFoldDB" id="R7S3J0"/>
<dbReference type="EMBL" id="JH687553">
    <property type="protein sequence ID" value="EIN04763.1"/>
    <property type="molecule type" value="Genomic_DNA"/>
</dbReference>
<evidence type="ECO:0000313" key="2">
    <source>
        <dbReference type="Proteomes" id="UP000054196"/>
    </source>
</evidence>
<organism evidence="1 2">
    <name type="scientific">Punctularia strigosozonata (strain HHB-11173)</name>
    <name type="common">White-rot fungus</name>
    <dbReference type="NCBI Taxonomy" id="741275"/>
    <lineage>
        <taxon>Eukaryota</taxon>
        <taxon>Fungi</taxon>
        <taxon>Dikarya</taxon>
        <taxon>Basidiomycota</taxon>
        <taxon>Agaricomycotina</taxon>
        <taxon>Agaricomycetes</taxon>
        <taxon>Corticiales</taxon>
        <taxon>Punctulariaceae</taxon>
        <taxon>Punctularia</taxon>
    </lineage>
</organism>
<proteinExistence type="predicted"/>
<evidence type="ECO:0008006" key="3">
    <source>
        <dbReference type="Google" id="ProtNLM"/>
    </source>
</evidence>
<gene>
    <name evidence="1" type="ORF">PUNSTDRAFT_75950</name>
</gene>
<dbReference type="KEGG" id="psq:PUNSTDRAFT_75950"/>
<dbReference type="OrthoDB" id="2684133at2759"/>
<dbReference type="RefSeq" id="XP_007388156.1">
    <property type="nucleotide sequence ID" value="XM_007388094.1"/>
</dbReference>
<accession>R7S3J0</accession>